<dbReference type="RefSeq" id="YP_009506624.1">
    <property type="nucleotide sequence ID" value="NC_038494.1"/>
</dbReference>
<organism evidence="2 3">
    <name type="scientific">Sewage-associated gemycircularvirus-7b</name>
    <dbReference type="NCBI Taxonomy" id="1519405"/>
    <lineage>
        <taxon>Viruses</taxon>
        <taxon>Monodnaviria</taxon>
        <taxon>Shotokuvirae</taxon>
        <taxon>Cressdnaviricota</taxon>
        <taxon>Repensiviricetes</taxon>
        <taxon>Geplafuvirales</taxon>
        <taxon>Genomoviridae</taxon>
        <taxon>Gemycircularvirus</taxon>
        <taxon>Gemycircularvirus sewopo4</taxon>
    </lineage>
</organism>
<name>A0A0A7CL92_9VIRU</name>
<accession>A0A0A7CL92</accession>
<dbReference type="EMBL" id="KJ547640">
    <property type="protein sequence ID" value="AIF34842.1"/>
    <property type="molecule type" value="Genomic_DNA"/>
</dbReference>
<evidence type="ECO:0000313" key="3">
    <source>
        <dbReference type="Proteomes" id="UP000232924"/>
    </source>
</evidence>
<dbReference type="Proteomes" id="UP000232924">
    <property type="component" value="Segment"/>
</dbReference>
<dbReference type="KEGG" id="vg:37617555"/>
<evidence type="ECO:0000256" key="1">
    <source>
        <dbReference type="SAM" id="MobiDB-lite"/>
    </source>
</evidence>
<reference evidence="2 3" key="1">
    <citation type="journal article" date="2015" name="Infect. Genet. Evol.">
        <title>Characterisation of a diverse range of circular replication-associated protein encoding DNA viruses recovered from a sewage treatment oxidation pond.</title>
        <authorList>
            <person name="Kraberger S."/>
            <person name="Arguello-Astorga G.R."/>
            <person name="Greenfield L.G."/>
            <person name="Galilee C."/>
            <person name="Law D."/>
            <person name="Martin D.P."/>
            <person name="Varsani A."/>
        </authorList>
    </citation>
    <scope>NUCLEOTIDE SEQUENCE [LARGE SCALE GENOMIC DNA]</scope>
    <source>
        <strain evidence="2">BS3972</strain>
    </source>
</reference>
<evidence type="ECO:0000313" key="2">
    <source>
        <dbReference type="EMBL" id="AIF34842.1"/>
    </source>
</evidence>
<keyword evidence="3" id="KW-1185">Reference proteome</keyword>
<feature type="region of interest" description="Disordered" evidence="1">
    <location>
        <begin position="1"/>
        <end position="43"/>
    </location>
</feature>
<dbReference type="OrthoDB" id="7982at10239"/>
<protein>
    <submittedName>
        <fullName evidence="2">Capsid protein</fullName>
    </submittedName>
</protein>
<proteinExistence type="predicted"/>
<sequence>MVRSRRFPAKRRSSRRSPYKKGRSRTTRRRSRTTIRKRQPRRMSRKAVLNVTSTKKRDTMVAGNTFPALPTNVGALTVTSDAPAVVMWNATARMAGATPTIGLTMPINAQRLSQTPFIRGLKETITVRTGSSNAWRWRRIVFFMKGLPPGVDDAADPNLARYFTQIDDGTGYLEFQRVNTALPFAMVSEIYRFIFKGFGVNNVSATPRDWMDPITAPIDTSRIKVAYDKVTPITSGNDTGIVRTYRRWHGVNRTLHYDDIETGGRITSGPFSTAAKMGCGDMYVVDIIVGNSSDETDILDFLPTTTLYWHEK</sequence>
<dbReference type="GeneID" id="37617555"/>